<dbReference type="Pfam" id="PF12169">
    <property type="entry name" value="DNA_pol3_gamma3"/>
    <property type="match status" value="1"/>
</dbReference>
<feature type="region of interest" description="Disordered" evidence="12">
    <location>
        <begin position="365"/>
        <end position="403"/>
    </location>
</feature>
<dbReference type="PANTHER" id="PTHR11669:SF0">
    <property type="entry name" value="PROTEIN STICHEL-LIKE 2"/>
    <property type="match status" value="1"/>
</dbReference>
<dbReference type="EC" id="2.7.7.7" evidence="2"/>
<keyword evidence="4 14" id="KW-0548">Nucleotidyltransferase</keyword>
<evidence type="ECO:0000313" key="15">
    <source>
        <dbReference type="Proteomes" id="UP001210339"/>
    </source>
</evidence>
<evidence type="ECO:0000256" key="8">
    <source>
        <dbReference type="ARBA" id="ARBA00022833"/>
    </source>
</evidence>
<dbReference type="InterPro" id="IPR022754">
    <property type="entry name" value="DNA_pol_III_gamma-3"/>
</dbReference>
<evidence type="ECO:0000256" key="2">
    <source>
        <dbReference type="ARBA" id="ARBA00012417"/>
    </source>
</evidence>
<evidence type="ECO:0000256" key="11">
    <source>
        <dbReference type="ARBA" id="ARBA00049244"/>
    </source>
</evidence>
<dbReference type="Gene3D" id="1.10.8.60">
    <property type="match status" value="1"/>
</dbReference>
<keyword evidence="10" id="KW-0239">DNA-directed DNA polymerase</keyword>
<proteinExistence type="inferred from homology"/>
<sequence length="551" mass="61529">MYQALYRKYRSKTFDELVGQDSITHALKNQVVRGDFSHAYLFSGTRGTGKTSAAKILARAVNCLNPQSGNPCNECEACRSILADRVMDVVEMDAASNNGVDDIRELKDRVVYPPQNLKYKVYIIDEVHMLSKGAFNALLKILEEPPHHLIFILATTEPEKIPATILSRLQRYHFKRIGMTDIVANLRAIAQQENRRIDDEVLALVAQNADGAMRDALSIMDQLFSFDGHITYEIAIEILGIAGHDALFELSDGILMRNLTQVMDVLRELYDLGKDMSVLFGDLISHFRNVLVIGATEDGSLINGPGSERYLHQARLTTPERLIDIIRTLTDAYGDVRYAMDKRIVMEMCCIELCTRQERAGQSVNETHVASSAEPIVQQRPEVRSGAEPRGETPQPVTEVSTASDTDVFYENDMLPADEAHPAESQTPPSAENTTADMTAQVTTADFKAKWPEVIASLKRNNKMSTAVLLDKVRDLKIEHTTAILIFDVADQTFYNISNRPDNIKAIQTAVDEHFEGLELRVQMVDINGTGALMNKLMDLVGEDNIEIIEN</sequence>
<feature type="compositionally biased region" description="Basic and acidic residues" evidence="12">
    <location>
        <begin position="381"/>
        <end position="391"/>
    </location>
</feature>
<evidence type="ECO:0000313" key="14">
    <source>
        <dbReference type="EMBL" id="WBW50494.1"/>
    </source>
</evidence>
<dbReference type="SUPFAM" id="SSF48019">
    <property type="entry name" value="post-AAA+ oligomerization domain-like"/>
    <property type="match status" value="1"/>
</dbReference>
<evidence type="ECO:0000256" key="4">
    <source>
        <dbReference type="ARBA" id="ARBA00022695"/>
    </source>
</evidence>
<dbReference type="InterPro" id="IPR045085">
    <property type="entry name" value="HLD_clamp_pol_III_gamma_tau"/>
</dbReference>
<keyword evidence="8" id="KW-0862">Zinc</keyword>
<evidence type="ECO:0000256" key="1">
    <source>
        <dbReference type="ARBA" id="ARBA00006360"/>
    </source>
</evidence>
<protein>
    <recommendedName>
        <fullName evidence="2">DNA-directed DNA polymerase</fullName>
        <ecNumber evidence="2">2.7.7.7</ecNumber>
    </recommendedName>
</protein>
<dbReference type="RefSeq" id="WP_271192026.1">
    <property type="nucleotide sequence ID" value="NZ_CP115667.1"/>
</dbReference>
<reference evidence="14 15" key="1">
    <citation type="submission" date="2023-01" db="EMBL/GenBank/DDBJ databases">
        <authorList>
            <person name="Lee S.H."/>
            <person name="Jung H.S."/>
            <person name="Yun J.U."/>
        </authorList>
    </citation>
    <scope>NUCLEOTIDE SEQUENCE [LARGE SCALE GENOMIC DNA]</scope>
    <source>
        <strain evidence="14 15">CBA3646</strain>
    </source>
</reference>
<dbReference type="InterPro" id="IPR027417">
    <property type="entry name" value="P-loop_NTPase"/>
</dbReference>
<dbReference type="PRINTS" id="PR00300">
    <property type="entry name" value="CLPPROTEASEA"/>
</dbReference>
<accession>A0ABY7QUM6</accession>
<gene>
    <name evidence="14" type="primary">dnaX</name>
    <name evidence="14" type="ORF">O6R05_02820</name>
</gene>
<comment type="similarity">
    <text evidence="1">Belongs to the DnaX/STICHEL family.</text>
</comment>
<dbReference type="CDD" id="cd18137">
    <property type="entry name" value="HLD_clamp_pol_III_gamma_tau"/>
    <property type="match status" value="1"/>
</dbReference>
<feature type="domain" description="AAA+ ATPase" evidence="13">
    <location>
        <begin position="36"/>
        <end position="178"/>
    </location>
</feature>
<dbReference type="SUPFAM" id="SSF52540">
    <property type="entry name" value="P-loop containing nucleoside triphosphate hydrolases"/>
    <property type="match status" value="1"/>
</dbReference>
<evidence type="ECO:0000256" key="12">
    <source>
        <dbReference type="SAM" id="MobiDB-lite"/>
    </source>
</evidence>
<name>A0ABY7QUM6_9FIRM</name>
<organism evidence="14 15">
    <name type="scientific">Peptoniphilus equinus</name>
    <dbReference type="NCBI Taxonomy" id="3016343"/>
    <lineage>
        <taxon>Bacteria</taxon>
        <taxon>Bacillati</taxon>
        <taxon>Bacillota</taxon>
        <taxon>Tissierellia</taxon>
        <taxon>Tissierellales</taxon>
        <taxon>Peptoniphilaceae</taxon>
        <taxon>Peptoniphilus</taxon>
    </lineage>
</organism>
<dbReference type="NCBIfam" id="TIGR02397">
    <property type="entry name" value="dnaX_nterm"/>
    <property type="match status" value="1"/>
</dbReference>
<keyword evidence="5" id="KW-0235">DNA replication</keyword>
<dbReference type="Pfam" id="PF22608">
    <property type="entry name" value="DNAX_ATPase_lid"/>
    <property type="match status" value="1"/>
</dbReference>
<dbReference type="InterPro" id="IPR012763">
    <property type="entry name" value="DNA_pol_III_sug/sutau_N"/>
</dbReference>
<dbReference type="GO" id="GO:0003887">
    <property type="term" value="F:DNA-directed DNA polymerase activity"/>
    <property type="evidence" value="ECO:0007669"/>
    <property type="project" value="UniProtKB-EC"/>
</dbReference>
<keyword evidence="9" id="KW-0067">ATP-binding</keyword>
<keyword evidence="6" id="KW-0479">Metal-binding</keyword>
<dbReference type="InterPro" id="IPR003593">
    <property type="entry name" value="AAA+_ATPase"/>
</dbReference>
<evidence type="ECO:0000256" key="7">
    <source>
        <dbReference type="ARBA" id="ARBA00022741"/>
    </source>
</evidence>
<dbReference type="SMART" id="SM00382">
    <property type="entry name" value="AAA"/>
    <property type="match status" value="1"/>
</dbReference>
<dbReference type="InterPro" id="IPR001270">
    <property type="entry name" value="ClpA/B"/>
</dbReference>
<dbReference type="Proteomes" id="UP001210339">
    <property type="component" value="Chromosome"/>
</dbReference>
<evidence type="ECO:0000259" key="13">
    <source>
        <dbReference type="SMART" id="SM00382"/>
    </source>
</evidence>
<dbReference type="Gene3D" id="3.40.50.300">
    <property type="entry name" value="P-loop containing nucleotide triphosphate hydrolases"/>
    <property type="match status" value="1"/>
</dbReference>
<evidence type="ECO:0000256" key="5">
    <source>
        <dbReference type="ARBA" id="ARBA00022705"/>
    </source>
</evidence>
<evidence type="ECO:0000256" key="3">
    <source>
        <dbReference type="ARBA" id="ARBA00022679"/>
    </source>
</evidence>
<dbReference type="PANTHER" id="PTHR11669">
    <property type="entry name" value="REPLICATION FACTOR C / DNA POLYMERASE III GAMMA-TAU SUBUNIT"/>
    <property type="match status" value="1"/>
</dbReference>
<keyword evidence="15" id="KW-1185">Reference proteome</keyword>
<dbReference type="Pfam" id="PF13177">
    <property type="entry name" value="DNA_pol3_delta2"/>
    <property type="match status" value="1"/>
</dbReference>
<evidence type="ECO:0000256" key="6">
    <source>
        <dbReference type="ARBA" id="ARBA00022723"/>
    </source>
</evidence>
<keyword evidence="7" id="KW-0547">Nucleotide-binding</keyword>
<keyword evidence="3 14" id="KW-0808">Transferase</keyword>
<evidence type="ECO:0000256" key="10">
    <source>
        <dbReference type="ARBA" id="ARBA00022932"/>
    </source>
</evidence>
<evidence type="ECO:0000256" key="9">
    <source>
        <dbReference type="ARBA" id="ARBA00022840"/>
    </source>
</evidence>
<dbReference type="CDD" id="cd00009">
    <property type="entry name" value="AAA"/>
    <property type="match status" value="1"/>
</dbReference>
<dbReference type="InterPro" id="IPR008921">
    <property type="entry name" value="DNA_pol3_clamp-load_cplx_C"/>
</dbReference>
<dbReference type="NCBIfam" id="NF004046">
    <property type="entry name" value="PRK05563.1"/>
    <property type="match status" value="1"/>
</dbReference>
<dbReference type="Gene3D" id="1.20.272.10">
    <property type="match status" value="1"/>
</dbReference>
<comment type="catalytic activity">
    <reaction evidence="11">
        <text>DNA(n) + a 2'-deoxyribonucleoside 5'-triphosphate = DNA(n+1) + diphosphate</text>
        <dbReference type="Rhea" id="RHEA:22508"/>
        <dbReference type="Rhea" id="RHEA-COMP:17339"/>
        <dbReference type="Rhea" id="RHEA-COMP:17340"/>
        <dbReference type="ChEBI" id="CHEBI:33019"/>
        <dbReference type="ChEBI" id="CHEBI:61560"/>
        <dbReference type="ChEBI" id="CHEBI:173112"/>
        <dbReference type="EC" id="2.7.7.7"/>
    </reaction>
</comment>
<dbReference type="InterPro" id="IPR050238">
    <property type="entry name" value="DNA_Rep/Repair_Clamp_Loader"/>
</dbReference>
<dbReference type="EMBL" id="CP115667">
    <property type="protein sequence ID" value="WBW50494.1"/>
    <property type="molecule type" value="Genomic_DNA"/>
</dbReference>